<feature type="region of interest" description="Disordered" evidence="1">
    <location>
        <begin position="464"/>
        <end position="485"/>
    </location>
</feature>
<feature type="region of interest" description="Disordered" evidence="1">
    <location>
        <begin position="1608"/>
        <end position="1636"/>
    </location>
</feature>
<keyword evidence="3" id="KW-1185">Reference proteome</keyword>
<evidence type="ECO:0000256" key="1">
    <source>
        <dbReference type="SAM" id="MobiDB-lite"/>
    </source>
</evidence>
<feature type="region of interest" description="Disordered" evidence="1">
    <location>
        <begin position="760"/>
        <end position="782"/>
    </location>
</feature>
<evidence type="ECO:0000313" key="3">
    <source>
        <dbReference type="Proteomes" id="UP000673552"/>
    </source>
</evidence>
<proteinExistence type="predicted"/>
<dbReference type="Proteomes" id="UP000673552">
    <property type="component" value="Chromosome 26"/>
</dbReference>
<protein>
    <submittedName>
        <fullName evidence="2">Uncharacterized protein</fullName>
    </submittedName>
</protein>
<organism evidence="2 3">
    <name type="scientific">Leishmania martiniquensis</name>
    <dbReference type="NCBI Taxonomy" id="1580590"/>
    <lineage>
        <taxon>Eukaryota</taxon>
        <taxon>Discoba</taxon>
        <taxon>Euglenozoa</taxon>
        <taxon>Kinetoplastea</taxon>
        <taxon>Metakinetoplastina</taxon>
        <taxon>Trypanosomatida</taxon>
        <taxon>Trypanosomatidae</taxon>
        <taxon>Leishmaniinae</taxon>
        <taxon>Leishmania</taxon>
    </lineage>
</organism>
<dbReference type="GeneID" id="92514138"/>
<reference evidence="2 3" key="1">
    <citation type="submission" date="2021-03" db="EMBL/GenBank/DDBJ databases">
        <title>Leishmania (Mundinia) martiniquensis Genome sequencing and assembly.</title>
        <authorList>
            <person name="Almutairi H."/>
            <person name="Gatherer D."/>
        </authorList>
    </citation>
    <scope>NUCLEOTIDE SEQUENCE [LARGE SCALE GENOMIC DNA]</scope>
    <source>
        <strain evidence="2">LSCM1</strain>
    </source>
</reference>
<dbReference type="KEGG" id="lmat:92514138"/>
<gene>
    <name evidence="2" type="ORF">LSCM1_04102</name>
</gene>
<dbReference type="EMBL" id="JAFEUZ010000026">
    <property type="protein sequence ID" value="KAG5476399.1"/>
    <property type="molecule type" value="Genomic_DNA"/>
</dbReference>
<feature type="region of interest" description="Disordered" evidence="1">
    <location>
        <begin position="859"/>
        <end position="879"/>
    </location>
</feature>
<dbReference type="RefSeq" id="XP_067177857.1">
    <property type="nucleotide sequence ID" value="XM_067321626.1"/>
</dbReference>
<comment type="caution">
    <text evidence="2">The sequence shown here is derived from an EMBL/GenBank/DDBJ whole genome shotgun (WGS) entry which is preliminary data.</text>
</comment>
<sequence>MRPYWRMATASSSSLAPSVSRRQPSFASLCYSCTGDRHHKTLKTVYALLEDRLPVAPLCPNDALDALFHLVPANTYHSGVVDHLVRIISGNASCMDPLLCLAVMERMLVPGLPCWLAGRSVATENVSHGNDSPAAEICDAALMMTLAPLGRVMSRCVVVHMRLRLGEKGHVTDSLCSLDGWHTTRAGPLSQRSHGSGAGDDCNSSSLLRGASVMMSFTAQQWHWDCTDSEHSAVVGSSVTHHHNRESRERWHACCLIALVYPVVRYLYFAQSQANGCERLATRADARPYCPAAAAPLQPLRWETVRSLGQRCWWWSTVVCRATPTIPSIAIRAFAANSLVDVVFKLHGALVPYAAPCESPWMRRCSKRPPPLPPPETLWPCLGMLEWLLDSVPVLRDESDADAPWHSLADPKGNAPAVRPTAWTAELRRGLWLLGEDFARLSAAALEFMAGSPGAAPDVGGDRTAAGTAYGESKSAAPPLRPRPTNACTGSRIVRAMADVGYRLALQWAAAATPLATAAAVLKLAEGTLDEQLRCSSLTQDGALECQQQERRWMPPTCELKVILRLLRAVASLRPVLPSSALTIAPGSSGAAKAIFVEESTWCKLACLVNLVRCCSVDGARNSDHHIEAVLEGVAAEDRRLHCVQRIPSAVDAMYENQAFVRLHEQQLLHCGLIHAMACTAVSAPGVVPCKVVGAVMTKNRGAHGYAGAAPQSSARAPPAWPDPSAEFLCTLLKCWRTWTMDWPLPLHAAWMQELASAAGAERTPARTGEERADQEDSSDGAALETAATVVPCFALSEIDDGNCDRVCRSIQRLLCSRLTEAWAATTDMRHDRDPLDLCAFWYAFSAVSRPPRCASATEVPLTAEGSAPPSTRFAYPQLSRKQPRMHQSSWEDELREQLTDMAAAAERCFCSMCEEWLKRLHDLSGTHVEMTGMKLAEQRPVLLQRTSLSRRERSWLPVCLPAILSHIALRVLCRSRPEGSAAPALPTLHGDSVAAERPRIDERFLALTRSAMLTPAAEELAAFQLSIVSRYVEWCEAAGVHTHWCACTVQTYRPAGGADGSHVSCISVDELVGSRSSATRMPWWVLTVDGLAVRGSKQGSVDVATILFLWEHGADAAATVAAGAKPPRFVDPQHDRRSGRASAIQPLMPQRLCRAGGIGVADTSAASPNEMDWGTLVAPREAAAEVNRGDGYCDDSDHDQWILRWSILEWSHRYALRLVLLEVVEGQWQRESRAALASQSRQQLAGLALCDIQRRRVRRLVPLSEELVEEGAKTANGAHAVDYATSAYRTAVSGPGITPRFVWHSDAYQPLLRLVAEKATLASDRLAAEVLAVACAMVAPGQASYAKAQLNDPKTAGHHATNAIVMSLVKARRPEQWTARLTAHLWGELRRGLAEGAVARPSRPLSYADRTSLYGGGPSWSPAAPHSLCQQPQSCGLACSDAVWRLEELLLDLGLVSASKEHHACRTSCGSLSREEAADESHALLASLLLSPELLCTSPNVVHFANAVLWRRCWAALVKTSSAAAHQSGRGTLGDREGPDSVAARLDALVSFRVILRCMEQLQRLVQDLAKYLCCVFVPAVQVDHCAAQLTATPVEAMRRLACTSSSASRGPASATARPDYTATAKPNRLEGRNPTEKACLSSAAVRTFEVLCLGRCGDELRAPCVWQQWTRELTREDRVLREHAFVRSMSQ</sequence>
<accession>A0A836GM97</accession>
<name>A0A836GM97_9TRYP</name>
<dbReference type="OrthoDB" id="264118at2759"/>
<evidence type="ECO:0000313" key="2">
    <source>
        <dbReference type="EMBL" id="KAG5476399.1"/>
    </source>
</evidence>